<dbReference type="RefSeq" id="WP_269473669.1">
    <property type="nucleotide sequence ID" value="NZ_AP019695.1"/>
</dbReference>
<dbReference type="PANTHER" id="PTHR43364:SF4">
    <property type="entry name" value="NAD(P)-LINKED OXIDOREDUCTASE SUPERFAMILY PROTEIN"/>
    <property type="match status" value="1"/>
</dbReference>
<proteinExistence type="predicted"/>
<evidence type="ECO:0000256" key="1">
    <source>
        <dbReference type="ARBA" id="ARBA00023002"/>
    </source>
</evidence>
<dbReference type="EMBL" id="AP019695">
    <property type="protein sequence ID" value="BBK22340.1"/>
    <property type="molecule type" value="Genomic_DNA"/>
</dbReference>
<evidence type="ECO:0000259" key="2">
    <source>
        <dbReference type="Pfam" id="PF00248"/>
    </source>
</evidence>
<dbReference type="SUPFAM" id="SSF51430">
    <property type="entry name" value="NAD(P)-linked oxidoreductase"/>
    <property type="match status" value="1"/>
</dbReference>
<dbReference type="GO" id="GO:0016491">
    <property type="term" value="F:oxidoreductase activity"/>
    <property type="evidence" value="ECO:0007669"/>
    <property type="project" value="UniProtKB-KW"/>
</dbReference>
<feature type="domain" description="NADP-dependent oxidoreductase" evidence="2">
    <location>
        <begin position="2"/>
        <end position="122"/>
    </location>
</feature>
<dbReference type="AlphaFoldDB" id="A0A6N4TH63"/>
<dbReference type="GO" id="GO:0005829">
    <property type="term" value="C:cytosol"/>
    <property type="evidence" value="ECO:0007669"/>
    <property type="project" value="TreeGrafter"/>
</dbReference>
<dbReference type="Proteomes" id="UP000464754">
    <property type="component" value="Chromosome"/>
</dbReference>
<dbReference type="InterPro" id="IPR050523">
    <property type="entry name" value="AKR_Detox_Biosynth"/>
</dbReference>
<protein>
    <recommendedName>
        <fullName evidence="2">NADP-dependent oxidoreductase domain-containing protein</fullName>
    </recommendedName>
</protein>
<dbReference type="PANTHER" id="PTHR43364">
    <property type="entry name" value="NADH-SPECIFIC METHYLGLYOXAL REDUCTASE-RELATED"/>
    <property type="match status" value="1"/>
</dbReference>
<dbReference type="Pfam" id="PF00248">
    <property type="entry name" value="Aldo_ket_red"/>
    <property type="match status" value="1"/>
</dbReference>
<evidence type="ECO:0000313" key="4">
    <source>
        <dbReference type="Proteomes" id="UP000464754"/>
    </source>
</evidence>
<keyword evidence="4" id="KW-1185">Reference proteome</keyword>
<accession>A0A6N4TH63</accession>
<sequence length="133" mass="15300">MGLSRKHIFQAVEQSLKRLDTDYIDLLVIHRWDYDTPIEETMRALNDLVKSGKVLYIGASAMYAWQFQKAQNIAERNGRTKFISMQNHYNLLYREDEHELLPYCKDANIQLTPYSPLGCGQINKGLAGGYASL</sequence>
<dbReference type="InterPro" id="IPR023210">
    <property type="entry name" value="NADP_OxRdtase_dom"/>
</dbReference>
<dbReference type="InterPro" id="IPR036812">
    <property type="entry name" value="NAD(P)_OxRdtase_dom_sf"/>
</dbReference>
<gene>
    <name evidence="3" type="ORF">Aargi30884_12430</name>
</gene>
<reference evidence="4" key="1">
    <citation type="submission" date="2019-05" db="EMBL/GenBank/DDBJ databases">
        <title>Complete genome sequencing of Absiella argi strain JCM 30884.</title>
        <authorList>
            <person name="Sakamoto M."/>
            <person name="Murakami T."/>
            <person name="Mori H."/>
        </authorList>
    </citation>
    <scope>NUCLEOTIDE SEQUENCE [LARGE SCALE GENOMIC DNA]</scope>
    <source>
        <strain evidence="4">JCM 30884</strain>
    </source>
</reference>
<keyword evidence="1" id="KW-0560">Oxidoreductase</keyword>
<organism evidence="3 4">
    <name type="scientific">Amedibacterium intestinale</name>
    <dbReference type="NCBI Taxonomy" id="2583452"/>
    <lineage>
        <taxon>Bacteria</taxon>
        <taxon>Bacillati</taxon>
        <taxon>Bacillota</taxon>
        <taxon>Erysipelotrichia</taxon>
        <taxon>Erysipelotrichales</taxon>
        <taxon>Erysipelotrichaceae</taxon>
        <taxon>Amedibacterium</taxon>
    </lineage>
</organism>
<dbReference type="KEGG" id="aarg:Aargi30884_12430"/>
<dbReference type="Gene3D" id="3.20.20.100">
    <property type="entry name" value="NADP-dependent oxidoreductase domain"/>
    <property type="match status" value="1"/>
</dbReference>
<evidence type="ECO:0000313" key="3">
    <source>
        <dbReference type="EMBL" id="BBK22340.1"/>
    </source>
</evidence>
<name>A0A6N4TH63_9FIRM</name>